<protein>
    <submittedName>
        <fullName evidence="5">3-hydroxyacyl-CoA dehydrogenase family protein</fullName>
    </submittedName>
</protein>
<dbReference type="GO" id="GO:0016616">
    <property type="term" value="F:oxidoreductase activity, acting on the CH-OH group of donors, NAD or NADP as acceptor"/>
    <property type="evidence" value="ECO:0007669"/>
    <property type="project" value="InterPro"/>
</dbReference>
<dbReference type="GO" id="GO:0070403">
    <property type="term" value="F:NAD+ binding"/>
    <property type="evidence" value="ECO:0007669"/>
    <property type="project" value="InterPro"/>
</dbReference>
<name>A0A7C4LM26_9PLAN</name>
<dbReference type="InterPro" id="IPR006108">
    <property type="entry name" value="3HC_DH_C"/>
</dbReference>
<dbReference type="AlphaFoldDB" id="A0A7C4LM26"/>
<proteinExistence type="predicted"/>
<dbReference type="PANTHER" id="PTHR48075:SF5">
    <property type="entry name" value="3-HYDROXYBUTYRYL-COA DEHYDROGENASE"/>
    <property type="match status" value="1"/>
</dbReference>
<dbReference type="SUPFAM" id="SSF51735">
    <property type="entry name" value="NAD(P)-binding Rossmann-fold domains"/>
    <property type="match status" value="1"/>
</dbReference>
<dbReference type="Gene3D" id="3.40.50.720">
    <property type="entry name" value="NAD(P)-binding Rossmann-like Domain"/>
    <property type="match status" value="1"/>
</dbReference>
<evidence type="ECO:0000256" key="1">
    <source>
        <dbReference type="ARBA" id="ARBA00023002"/>
    </source>
</evidence>
<comment type="caution">
    <text evidence="5">The sequence shown here is derived from an EMBL/GenBank/DDBJ whole genome shotgun (WGS) entry which is preliminary data.</text>
</comment>
<dbReference type="InterPro" id="IPR006176">
    <property type="entry name" value="3-OHacyl-CoA_DH_NAD-bd"/>
</dbReference>
<evidence type="ECO:0000259" key="3">
    <source>
        <dbReference type="Pfam" id="PF00725"/>
    </source>
</evidence>
<evidence type="ECO:0000313" key="5">
    <source>
        <dbReference type="EMBL" id="HGT38979.1"/>
    </source>
</evidence>
<evidence type="ECO:0000256" key="2">
    <source>
        <dbReference type="SAM" id="MobiDB-lite"/>
    </source>
</evidence>
<dbReference type="EMBL" id="DSVQ01000012">
    <property type="protein sequence ID" value="HGT38979.1"/>
    <property type="molecule type" value="Genomic_DNA"/>
</dbReference>
<sequence>MRGMRVGLLGYGKMGRGIFSLLAESPLQATVFVRDPAKASDANRKLEKRLQRAAAGGLFPAEELPQRQAAYRFTSDLQELAPCDLVIESVVEDFDLKVELLRRVENVVAPAAFLATNSSSFSPTRLGEQLQRPERFGGFHFFHPIQLTSIVEIIVGRQTSPETVEVFRQTARDLRRTPLVVRDHSGSAINVLLTGLTCEALYMLEAGQATPSKIEEIIGKIARLGPCEALDTIGLTFYSQVLERTLAAYPFRLQFPELLRKLVRDGRDGKYAGKGLFVYRDDRPCDDDPAYYRNPLQTHTPPHAPNDDESLSERLLLQVYYGILLLTELEIGTLDDFSLGIQDMVGLKANPAENMRRMGGERLRAAFERLAALYGPRFDPAPIARTLSALNAPC</sequence>
<dbReference type="PANTHER" id="PTHR48075">
    <property type="entry name" value="3-HYDROXYACYL-COA DEHYDROGENASE FAMILY PROTEIN"/>
    <property type="match status" value="1"/>
</dbReference>
<dbReference type="Gene3D" id="1.10.1040.50">
    <property type="match status" value="1"/>
</dbReference>
<keyword evidence="1" id="KW-0560">Oxidoreductase</keyword>
<dbReference type="Pfam" id="PF00725">
    <property type="entry name" value="3HCDH"/>
    <property type="match status" value="1"/>
</dbReference>
<dbReference type="InterPro" id="IPR008927">
    <property type="entry name" value="6-PGluconate_DH-like_C_sf"/>
</dbReference>
<dbReference type="GO" id="GO:0006631">
    <property type="term" value="P:fatty acid metabolic process"/>
    <property type="evidence" value="ECO:0007669"/>
    <property type="project" value="InterPro"/>
</dbReference>
<evidence type="ECO:0000259" key="4">
    <source>
        <dbReference type="Pfam" id="PF02737"/>
    </source>
</evidence>
<dbReference type="SUPFAM" id="SSF48179">
    <property type="entry name" value="6-phosphogluconate dehydrogenase C-terminal domain-like"/>
    <property type="match status" value="1"/>
</dbReference>
<dbReference type="InterPro" id="IPR036291">
    <property type="entry name" value="NAD(P)-bd_dom_sf"/>
</dbReference>
<gene>
    <name evidence="5" type="ORF">ENS64_06910</name>
</gene>
<dbReference type="Pfam" id="PF02737">
    <property type="entry name" value="3HCDH_N"/>
    <property type="match status" value="1"/>
</dbReference>
<accession>A0A7C4LM26</accession>
<feature type="domain" description="3-hydroxyacyl-CoA dehydrogenase NAD binding" evidence="4">
    <location>
        <begin position="6"/>
        <end position="183"/>
    </location>
</feature>
<reference evidence="5" key="1">
    <citation type="journal article" date="2020" name="mSystems">
        <title>Genome- and Community-Level Interaction Insights into Carbon Utilization and Element Cycling Functions of Hydrothermarchaeota in Hydrothermal Sediment.</title>
        <authorList>
            <person name="Zhou Z."/>
            <person name="Liu Y."/>
            <person name="Xu W."/>
            <person name="Pan J."/>
            <person name="Luo Z.H."/>
            <person name="Li M."/>
        </authorList>
    </citation>
    <scope>NUCLEOTIDE SEQUENCE [LARGE SCALE GENOMIC DNA]</scope>
    <source>
        <strain evidence="5">SpSt-508</strain>
    </source>
</reference>
<feature type="domain" description="3-hydroxyacyl-CoA dehydrogenase C-terminal" evidence="3">
    <location>
        <begin position="189"/>
        <end position="278"/>
    </location>
</feature>
<organism evidence="5">
    <name type="scientific">Schlesneria paludicola</name>
    <dbReference type="NCBI Taxonomy" id="360056"/>
    <lineage>
        <taxon>Bacteria</taxon>
        <taxon>Pseudomonadati</taxon>
        <taxon>Planctomycetota</taxon>
        <taxon>Planctomycetia</taxon>
        <taxon>Planctomycetales</taxon>
        <taxon>Planctomycetaceae</taxon>
        <taxon>Schlesneria</taxon>
    </lineage>
</organism>
<feature type="region of interest" description="Disordered" evidence="2">
    <location>
        <begin position="289"/>
        <end position="309"/>
    </location>
</feature>